<proteinExistence type="predicted"/>
<organism evidence="1 2">
    <name type="scientific">Paramecium octaurelia</name>
    <dbReference type="NCBI Taxonomy" id="43137"/>
    <lineage>
        <taxon>Eukaryota</taxon>
        <taxon>Sar</taxon>
        <taxon>Alveolata</taxon>
        <taxon>Ciliophora</taxon>
        <taxon>Intramacronucleata</taxon>
        <taxon>Oligohymenophorea</taxon>
        <taxon>Peniculida</taxon>
        <taxon>Parameciidae</taxon>
        <taxon>Paramecium</taxon>
    </lineage>
</organism>
<reference evidence="1" key="1">
    <citation type="submission" date="2021-01" db="EMBL/GenBank/DDBJ databases">
        <authorList>
            <consortium name="Genoscope - CEA"/>
            <person name="William W."/>
        </authorList>
    </citation>
    <scope>NUCLEOTIDE SEQUENCE</scope>
</reference>
<keyword evidence="2" id="KW-1185">Reference proteome</keyword>
<comment type="caution">
    <text evidence="1">The sequence shown here is derived from an EMBL/GenBank/DDBJ whole genome shotgun (WGS) entry which is preliminary data.</text>
</comment>
<sequence length="155" mass="18459">MINKKYKDNKNSSTKQKLNQICQLIKNDSQIQDQVFKFWQKQVLIQRGSLNNNYKSRKHNDIILILHIILTCENELNFLEGLNSQRGYLREQKNILIEKSRGNILRYSPANLINYGKILSQLILKRLELGRMAQHFISLFQPIRQFLVYFNTKTF</sequence>
<dbReference type="AlphaFoldDB" id="A0A8S1Y2Z3"/>
<protein>
    <submittedName>
        <fullName evidence="1">Uncharacterized protein</fullName>
    </submittedName>
</protein>
<gene>
    <name evidence="1" type="ORF">POCTA_138.1.T1420129</name>
</gene>
<evidence type="ECO:0000313" key="2">
    <source>
        <dbReference type="Proteomes" id="UP000683925"/>
    </source>
</evidence>
<name>A0A8S1Y2Z3_PAROT</name>
<dbReference type="EMBL" id="CAJJDP010000143">
    <property type="protein sequence ID" value="CAD8207955.1"/>
    <property type="molecule type" value="Genomic_DNA"/>
</dbReference>
<evidence type="ECO:0000313" key="1">
    <source>
        <dbReference type="EMBL" id="CAD8207955.1"/>
    </source>
</evidence>
<dbReference type="Proteomes" id="UP000683925">
    <property type="component" value="Unassembled WGS sequence"/>
</dbReference>
<accession>A0A8S1Y2Z3</accession>